<evidence type="ECO:0000256" key="1">
    <source>
        <dbReference type="SAM" id="MobiDB-lite"/>
    </source>
</evidence>
<protein>
    <recommendedName>
        <fullName evidence="5">DUF4235 domain-containing protein</fullName>
    </recommendedName>
</protein>
<feature type="region of interest" description="Disordered" evidence="1">
    <location>
        <begin position="146"/>
        <end position="169"/>
    </location>
</feature>
<feature type="chain" id="PRO_5038919271" description="DUF4235 domain-containing protein" evidence="2">
    <location>
        <begin position="21"/>
        <end position="169"/>
    </location>
</feature>
<evidence type="ECO:0000313" key="4">
    <source>
        <dbReference type="Proteomes" id="UP000557772"/>
    </source>
</evidence>
<accession>A0A849AKE1</accession>
<keyword evidence="4" id="KW-1185">Reference proteome</keyword>
<dbReference type="Proteomes" id="UP000557772">
    <property type="component" value="Unassembled WGS sequence"/>
</dbReference>
<gene>
    <name evidence="3" type="ORF">HJ588_06180</name>
</gene>
<organism evidence="3 4">
    <name type="scientific">Flexivirga aerilata</name>
    <dbReference type="NCBI Taxonomy" id="1656889"/>
    <lineage>
        <taxon>Bacteria</taxon>
        <taxon>Bacillati</taxon>
        <taxon>Actinomycetota</taxon>
        <taxon>Actinomycetes</taxon>
        <taxon>Micrococcales</taxon>
        <taxon>Dermacoccaceae</taxon>
        <taxon>Flexivirga</taxon>
    </lineage>
</organism>
<evidence type="ECO:0000313" key="3">
    <source>
        <dbReference type="EMBL" id="NNG38860.1"/>
    </source>
</evidence>
<reference evidence="3 4" key="1">
    <citation type="submission" date="2020-05" db="EMBL/GenBank/DDBJ databases">
        <title>Flexivirga sp. ID2601S isolated from air conditioner.</title>
        <authorList>
            <person name="Kim D.H."/>
        </authorList>
    </citation>
    <scope>NUCLEOTIDE SEQUENCE [LARGE SCALE GENOMIC DNA]</scope>
    <source>
        <strain evidence="3 4">ID2601S</strain>
    </source>
</reference>
<dbReference type="EMBL" id="JABENB010000001">
    <property type="protein sequence ID" value="NNG38860.1"/>
    <property type="molecule type" value="Genomic_DNA"/>
</dbReference>
<name>A0A849AKE1_9MICO</name>
<proteinExistence type="predicted"/>
<sequence>MATSKSVPALNLASAALAGAVTLVRPARFPRWARRGLVWANTAGTAGSVFLTVRNRDDLPPEHPLHRAVSSSDLIAAATGGLMLVTSGIGLKADDKIEQFLVKRGFKHPRVWMAVGVVGVVFLAKTLQDAGSKKAEAMREQFKSAEQDEKTAIGKTDATINRNIADGTR</sequence>
<evidence type="ECO:0000256" key="2">
    <source>
        <dbReference type="SAM" id="SignalP"/>
    </source>
</evidence>
<feature type="signal peptide" evidence="2">
    <location>
        <begin position="1"/>
        <end position="20"/>
    </location>
</feature>
<dbReference type="RefSeq" id="WP_171153086.1">
    <property type="nucleotide sequence ID" value="NZ_JABENB010000001.1"/>
</dbReference>
<comment type="caution">
    <text evidence="3">The sequence shown here is derived from an EMBL/GenBank/DDBJ whole genome shotgun (WGS) entry which is preliminary data.</text>
</comment>
<evidence type="ECO:0008006" key="5">
    <source>
        <dbReference type="Google" id="ProtNLM"/>
    </source>
</evidence>
<keyword evidence="2" id="KW-0732">Signal</keyword>
<dbReference type="AlphaFoldDB" id="A0A849AKE1"/>